<evidence type="ECO:0000313" key="3">
    <source>
        <dbReference type="Proteomes" id="UP000024376"/>
    </source>
</evidence>
<dbReference type="EMBL" id="KI911147">
    <property type="protein sequence ID" value="ETS01784.1"/>
    <property type="molecule type" value="Genomic_DNA"/>
</dbReference>
<accession>A0A024S8W1</accession>
<evidence type="ECO:0000313" key="2">
    <source>
        <dbReference type="EMBL" id="ETS01784.1"/>
    </source>
</evidence>
<sequence length="77" mass="8523">MTRGAGLKTTFESSSNGMSYECHACFTKARHASTSWVLTRRRTVGKASTTMQPMISAPTKLMDIGRHNNEGQAEYTH</sequence>
<reference evidence="3" key="1">
    <citation type="journal article" date="2013" name="Ind. Biotechnol.">
        <title>Comparative genomics analysis of Trichoderma reesei strains.</title>
        <authorList>
            <person name="Koike H."/>
            <person name="Aerts A."/>
            <person name="LaButti K."/>
            <person name="Grigoriev I.V."/>
            <person name="Baker S.E."/>
        </authorList>
    </citation>
    <scope>NUCLEOTIDE SEQUENCE [LARGE SCALE GENOMIC DNA]</scope>
    <source>
        <strain evidence="3">ATCC 56765 / BCRC 32924 / NRRL 11460 / Rut C-30</strain>
    </source>
</reference>
<dbReference type="Proteomes" id="UP000024376">
    <property type="component" value="Unassembled WGS sequence"/>
</dbReference>
<name>A0A024S8W1_HYPJR</name>
<dbReference type="KEGG" id="trr:M419DRAFT_119058"/>
<protein>
    <submittedName>
        <fullName evidence="2">Uncharacterized protein</fullName>
    </submittedName>
</protein>
<dbReference type="HOGENOM" id="CLU_2639871_0_0_1"/>
<proteinExistence type="predicted"/>
<organism evidence="2 3">
    <name type="scientific">Hypocrea jecorina (strain ATCC 56765 / BCRC 32924 / NRRL 11460 / Rut C-30)</name>
    <name type="common">Trichoderma reesei</name>
    <dbReference type="NCBI Taxonomy" id="1344414"/>
    <lineage>
        <taxon>Eukaryota</taxon>
        <taxon>Fungi</taxon>
        <taxon>Dikarya</taxon>
        <taxon>Ascomycota</taxon>
        <taxon>Pezizomycotina</taxon>
        <taxon>Sordariomycetes</taxon>
        <taxon>Hypocreomycetidae</taxon>
        <taxon>Hypocreales</taxon>
        <taxon>Hypocreaceae</taxon>
        <taxon>Trichoderma</taxon>
    </lineage>
</organism>
<evidence type="ECO:0000256" key="1">
    <source>
        <dbReference type="SAM" id="MobiDB-lite"/>
    </source>
</evidence>
<feature type="region of interest" description="Disordered" evidence="1">
    <location>
        <begin position="44"/>
        <end position="77"/>
    </location>
</feature>
<dbReference type="AlphaFoldDB" id="A0A024S8W1"/>
<gene>
    <name evidence="2" type="ORF">M419DRAFT_119058</name>
</gene>